<accession>A0A0F9R8V9</accession>
<feature type="region of interest" description="Disordered" evidence="1">
    <location>
        <begin position="1"/>
        <end position="29"/>
    </location>
</feature>
<dbReference type="AlphaFoldDB" id="A0A0F9R8V9"/>
<reference evidence="2" key="1">
    <citation type="journal article" date="2015" name="Nature">
        <title>Complex archaea that bridge the gap between prokaryotes and eukaryotes.</title>
        <authorList>
            <person name="Spang A."/>
            <person name="Saw J.H."/>
            <person name="Jorgensen S.L."/>
            <person name="Zaremba-Niedzwiedzka K."/>
            <person name="Martijn J."/>
            <person name="Lind A.E."/>
            <person name="van Eijk R."/>
            <person name="Schleper C."/>
            <person name="Guy L."/>
            <person name="Ettema T.J."/>
        </authorList>
    </citation>
    <scope>NUCLEOTIDE SEQUENCE</scope>
</reference>
<comment type="caution">
    <text evidence="2">The sequence shown here is derived from an EMBL/GenBank/DDBJ whole genome shotgun (WGS) entry which is preliminary data.</text>
</comment>
<protein>
    <submittedName>
        <fullName evidence="2">Uncharacterized protein</fullName>
    </submittedName>
</protein>
<evidence type="ECO:0000256" key="1">
    <source>
        <dbReference type="SAM" id="MobiDB-lite"/>
    </source>
</evidence>
<evidence type="ECO:0000313" key="2">
    <source>
        <dbReference type="EMBL" id="KKN13858.1"/>
    </source>
</evidence>
<organism evidence="2">
    <name type="scientific">marine sediment metagenome</name>
    <dbReference type="NCBI Taxonomy" id="412755"/>
    <lineage>
        <taxon>unclassified sequences</taxon>
        <taxon>metagenomes</taxon>
        <taxon>ecological metagenomes</taxon>
    </lineage>
</organism>
<dbReference type="EMBL" id="LAZR01003877">
    <property type="protein sequence ID" value="KKN13858.1"/>
    <property type="molecule type" value="Genomic_DNA"/>
</dbReference>
<sequence>MASGETLFQFVPAKSNEPPTANRAREDERVGTTHPVLDFAIGEEAVFSMVLPRFYADGGITVYLHYAMTSAVANDIKLETSFERIGDQQQDLDADGFAPAQNTGDIVVPGTSGPVDIITSTHTNGAQMDSLAVGEGFRLKVKRVAVVGTDASGDLELRFVEIKET</sequence>
<proteinExistence type="predicted"/>
<name>A0A0F9R8V9_9ZZZZ</name>
<gene>
    <name evidence="2" type="ORF">LCGC14_1002090</name>
</gene>